<dbReference type="RefSeq" id="WP_209694834.1">
    <property type="nucleotide sequence ID" value="NZ_BAAAVU010000009.1"/>
</dbReference>
<dbReference type="Proteomes" id="UP000755585">
    <property type="component" value="Unassembled WGS sequence"/>
</dbReference>
<dbReference type="PROSITE" id="PS51352">
    <property type="entry name" value="THIOREDOXIN_2"/>
    <property type="match status" value="1"/>
</dbReference>
<feature type="transmembrane region" description="Helical" evidence="6">
    <location>
        <begin position="166"/>
        <end position="188"/>
    </location>
</feature>
<dbReference type="InterPro" id="IPR036249">
    <property type="entry name" value="Thioredoxin-like_sf"/>
</dbReference>
<evidence type="ECO:0000259" key="7">
    <source>
        <dbReference type="PROSITE" id="PS51352"/>
    </source>
</evidence>
<dbReference type="Gene3D" id="2.60.120.260">
    <property type="entry name" value="Galactose-binding domain-like"/>
    <property type="match status" value="1"/>
</dbReference>
<dbReference type="InterPro" id="IPR003834">
    <property type="entry name" value="Cyt_c_assmbl_TM_dom"/>
</dbReference>
<keyword evidence="3 6" id="KW-0812">Transmembrane</keyword>
<dbReference type="PANTHER" id="PTHR42852:SF13">
    <property type="entry name" value="PROTEIN DIPZ"/>
    <property type="match status" value="1"/>
</dbReference>
<evidence type="ECO:0000313" key="8">
    <source>
        <dbReference type="EMBL" id="MBP2352011.1"/>
    </source>
</evidence>
<feature type="transmembrane region" description="Helical" evidence="6">
    <location>
        <begin position="63"/>
        <end position="87"/>
    </location>
</feature>
<keyword evidence="2" id="KW-1003">Cell membrane</keyword>
<evidence type="ECO:0000256" key="1">
    <source>
        <dbReference type="ARBA" id="ARBA00004651"/>
    </source>
</evidence>
<protein>
    <submittedName>
        <fullName evidence="8">Cytochrome c biogenesis protein CcdA/thiol-disulfide isomerase/thioredoxin</fullName>
    </submittedName>
</protein>
<dbReference type="EMBL" id="JAGINT010000001">
    <property type="protein sequence ID" value="MBP2352011.1"/>
    <property type="molecule type" value="Genomic_DNA"/>
</dbReference>
<dbReference type="Pfam" id="PF17991">
    <property type="entry name" value="Thioredoxin_10"/>
    <property type="match status" value="1"/>
</dbReference>
<keyword evidence="4 6" id="KW-1133">Transmembrane helix</keyword>
<dbReference type="PANTHER" id="PTHR42852">
    <property type="entry name" value="THIOL:DISULFIDE INTERCHANGE PROTEIN DSBE"/>
    <property type="match status" value="1"/>
</dbReference>
<keyword evidence="5 6" id="KW-0472">Membrane</keyword>
<proteinExistence type="predicted"/>
<feature type="transmembrane region" description="Helical" evidence="6">
    <location>
        <begin position="93"/>
        <end position="114"/>
    </location>
</feature>
<name>A0ABS4UK39_9ACTN</name>
<dbReference type="InterPro" id="IPR000866">
    <property type="entry name" value="AhpC/TSA"/>
</dbReference>
<feature type="domain" description="Thioredoxin" evidence="7">
    <location>
        <begin position="273"/>
        <end position="423"/>
    </location>
</feature>
<evidence type="ECO:0000256" key="6">
    <source>
        <dbReference type="SAM" id="Phobius"/>
    </source>
</evidence>
<evidence type="ECO:0000256" key="3">
    <source>
        <dbReference type="ARBA" id="ARBA00022692"/>
    </source>
</evidence>
<dbReference type="GO" id="GO:0016853">
    <property type="term" value="F:isomerase activity"/>
    <property type="evidence" value="ECO:0007669"/>
    <property type="project" value="UniProtKB-KW"/>
</dbReference>
<dbReference type="Gene3D" id="3.40.30.10">
    <property type="entry name" value="Glutaredoxin"/>
    <property type="match status" value="1"/>
</dbReference>
<keyword evidence="9" id="KW-1185">Reference proteome</keyword>
<organism evidence="8 9">
    <name type="scientific">Kribbella aluminosa</name>
    <dbReference type="NCBI Taxonomy" id="416017"/>
    <lineage>
        <taxon>Bacteria</taxon>
        <taxon>Bacillati</taxon>
        <taxon>Actinomycetota</taxon>
        <taxon>Actinomycetes</taxon>
        <taxon>Propionibacteriales</taxon>
        <taxon>Kribbellaceae</taxon>
        <taxon>Kribbella</taxon>
    </lineage>
</organism>
<reference evidence="8 9" key="1">
    <citation type="submission" date="2021-03" db="EMBL/GenBank/DDBJ databases">
        <title>Sequencing the genomes of 1000 actinobacteria strains.</title>
        <authorList>
            <person name="Klenk H.-P."/>
        </authorList>
    </citation>
    <scope>NUCLEOTIDE SEQUENCE [LARGE SCALE GENOMIC DNA]</scope>
    <source>
        <strain evidence="8 9">DSM 18824</strain>
    </source>
</reference>
<dbReference type="Pfam" id="PF02683">
    <property type="entry name" value="DsbD_TM"/>
    <property type="match status" value="1"/>
</dbReference>
<evidence type="ECO:0000313" key="9">
    <source>
        <dbReference type="Proteomes" id="UP000755585"/>
    </source>
</evidence>
<evidence type="ECO:0000256" key="4">
    <source>
        <dbReference type="ARBA" id="ARBA00022989"/>
    </source>
</evidence>
<feature type="transmembrane region" description="Helical" evidence="6">
    <location>
        <begin position="6"/>
        <end position="33"/>
    </location>
</feature>
<evidence type="ECO:0000256" key="2">
    <source>
        <dbReference type="ARBA" id="ARBA00022475"/>
    </source>
</evidence>
<dbReference type="InterPro" id="IPR041017">
    <property type="entry name" value="Thioredoxin_10"/>
</dbReference>
<dbReference type="Pfam" id="PF00578">
    <property type="entry name" value="AhpC-TSA"/>
    <property type="match status" value="1"/>
</dbReference>
<dbReference type="InterPro" id="IPR050553">
    <property type="entry name" value="Thioredoxin_ResA/DsbE_sf"/>
</dbReference>
<comment type="subcellular location">
    <subcellularLocation>
        <location evidence="1">Cell membrane</location>
        <topology evidence="1">Multi-pass membrane protein</topology>
    </subcellularLocation>
</comment>
<gene>
    <name evidence="8" type="ORF">JOF29_003094</name>
</gene>
<sequence>MLTLAFIGLIGGLITGVSPCVLPMLPIIFFAGTTGRPEPLGKRAEGNVLVGERKRAARDWRPLRIIAGIVVSFSLFTLTGSVILSALGLPDDFLRWVGLIVLGLVGLGLIFPALGHLIERPFYRLPKINRKDSGAFVLGLGLGTLYVPCAGPVLAAITVAGATGHIGWRTVVLTISFAIGAALPLLVFASAGSRIAQRVKAYRDRARGFRIAGGVVMLVLAVALAFNITDVIQRALPSYTSGLEQRVAENKTVQGALAPAIGNASTELSKCTPGAAVLAQCGTAPAIQGTQQWFNSTPVTLSELKGKVVLIDFWAYSCINCQRATPHLLAWDTAYRGLGLQIIGIHSPEFAFEKDAGNLAAAIRSAGIRYPVAQDNNLATWTAYRNQYWPAKYLVDANGVVRSIKFGEGSYGQTENQLRELLTQAHPGLKLPAPVDGTVKADVAGKDLTPETYLGYSRSENLKGTGSLAPRKTATVFGLNAYQPNDTYSLGGNWIVGTQNVTSTAGSQARLNYNAAKVYHVLSGHGTVTVSIAGRPDRTITVNGTPNAYQIVDNPTVERDTVTLTYSPGVSAFTFSFG</sequence>
<feature type="transmembrane region" description="Helical" evidence="6">
    <location>
        <begin position="209"/>
        <end position="228"/>
    </location>
</feature>
<comment type="caution">
    <text evidence="8">The sequence shown here is derived from an EMBL/GenBank/DDBJ whole genome shotgun (WGS) entry which is preliminary data.</text>
</comment>
<dbReference type="InterPro" id="IPR013766">
    <property type="entry name" value="Thioredoxin_domain"/>
</dbReference>
<feature type="transmembrane region" description="Helical" evidence="6">
    <location>
        <begin position="135"/>
        <end position="160"/>
    </location>
</feature>
<accession>A0ABS4UK39</accession>
<evidence type="ECO:0000256" key="5">
    <source>
        <dbReference type="ARBA" id="ARBA00023136"/>
    </source>
</evidence>
<dbReference type="SUPFAM" id="SSF52833">
    <property type="entry name" value="Thioredoxin-like"/>
    <property type="match status" value="1"/>
</dbReference>
<keyword evidence="8" id="KW-0413">Isomerase</keyword>